<evidence type="ECO:0000259" key="2">
    <source>
        <dbReference type="SMART" id="SM00909"/>
    </source>
</evidence>
<sequence>MRKMTVIISIFILLAFAAGSRTGSVQTARISNPNVELYFVDSQMLRLMKTEYNVGRVSRQKAAEKVLEELIKGRDENEKILRLIPNVKKCMTVKVEHNIAYVDLKKSFVEQYTSDERQHEILLVYSIVNSLTSVEGISNVRFTIEGKEESKLKGFIDMRETFIPDYLI</sequence>
<evidence type="ECO:0000313" key="3">
    <source>
        <dbReference type="EMBL" id="HIU48835.1"/>
    </source>
</evidence>
<accession>A0A9D1LVF3</accession>
<dbReference type="Proteomes" id="UP000824111">
    <property type="component" value="Unassembled WGS sequence"/>
</dbReference>
<feature type="domain" description="GerMN" evidence="2">
    <location>
        <begin position="63"/>
        <end position="153"/>
    </location>
</feature>
<dbReference type="AlphaFoldDB" id="A0A9D1LVF3"/>
<evidence type="ECO:0000256" key="1">
    <source>
        <dbReference type="SAM" id="SignalP"/>
    </source>
</evidence>
<keyword evidence="1" id="KW-0732">Signal</keyword>
<name>A0A9D1LVF3_9FIRM</name>
<dbReference type="EMBL" id="DVND01000148">
    <property type="protein sequence ID" value="HIU48835.1"/>
    <property type="molecule type" value="Genomic_DNA"/>
</dbReference>
<dbReference type="InterPro" id="IPR019606">
    <property type="entry name" value="GerMN"/>
</dbReference>
<feature type="chain" id="PRO_5039161434" evidence="1">
    <location>
        <begin position="18"/>
        <end position="168"/>
    </location>
</feature>
<gene>
    <name evidence="3" type="ORF">IAB04_05680</name>
</gene>
<protein>
    <submittedName>
        <fullName evidence="3">GerMN domain-containing protein</fullName>
    </submittedName>
</protein>
<proteinExistence type="predicted"/>
<reference evidence="3" key="1">
    <citation type="submission" date="2020-10" db="EMBL/GenBank/DDBJ databases">
        <authorList>
            <person name="Gilroy R."/>
        </authorList>
    </citation>
    <scope>NUCLEOTIDE SEQUENCE</scope>
    <source>
        <strain evidence="3">ChiSjej4B22-9803</strain>
    </source>
</reference>
<reference evidence="3" key="2">
    <citation type="journal article" date="2021" name="PeerJ">
        <title>Extensive microbial diversity within the chicken gut microbiome revealed by metagenomics and culture.</title>
        <authorList>
            <person name="Gilroy R."/>
            <person name="Ravi A."/>
            <person name="Getino M."/>
            <person name="Pursley I."/>
            <person name="Horton D.L."/>
            <person name="Alikhan N.F."/>
            <person name="Baker D."/>
            <person name="Gharbi K."/>
            <person name="Hall N."/>
            <person name="Watson M."/>
            <person name="Adriaenssens E.M."/>
            <person name="Foster-Nyarko E."/>
            <person name="Jarju S."/>
            <person name="Secka A."/>
            <person name="Antonio M."/>
            <person name="Oren A."/>
            <person name="Chaudhuri R.R."/>
            <person name="La Ragione R."/>
            <person name="Hildebrand F."/>
            <person name="Pallen M.J."/>
        </authorList>
    </citation>
    <scope>NUCLEOTIDE SEQUENCE</scope>
    <source>
        <strain evidence="3">ChiSjej4B22-9803</strain>
    </source>
</reference>
<feature type="signal peptide" evidence="1">
    <location>
        <begin position="1"/>
        <end position="17"/>
    </location>
</feature>
<dbReference type="Pfam" id="PF10646">
    <property type="entry name" value="Germane"/>
    <property type="match status" value="1"/>
</dbReference>
<evidence type="ECO:0000313" key="4">
    <source>
        <dbReference type="Proteomes" id="UP000824111"/>
    </source>
</evidence>
<comment type="caution">
    <text evidence="3">The sequence shown here is derived from an EMBL/GenBank/DDBJ whole genome shotgun (WGS) entry which is preliminary data.</text>
</comment>
<organism evidence="3 4">
    <name type="scientific">Candidatus Avimonoglobus intestinipullorum</name>
    <dbReference type="NCBI Taxonomy" id="2840699"/>
    <lineage>
        <taxon>Bacteria</taxon>
        <taxon>Bacillati</taxon>
        <taxon>Bacillota</taxon>
        <taxon>Clostridia</taxon>
        <taxon>Eubacteriales</taxon>
        <taxon>Candidatus Avimonoglobus</taxon>
    </lineage>
</organism>
<dbReference type="SMART" id="SM00909">
    <property type="entry name" value="Germane"/>
    <property type="match status" value="1"/>
</dbReference>